<proteinExistence type="predicted"/>
<keyword evidence="5" id="KW-0175">Coiled coil</keyword>
<evidence type="ECO:0000313" key="7">
    <source>
        <dbReference type="EMBL" id="KAK9667659.1"/>
    </source>
</evidence>
<sequence length="135" mass="15633">CLSSSRNLNNCNFEISVSLLKSWTGDNSGRRFLTCKFRFCKFFKWVDEEQIDWQRDVINQLLLEKKLLQCDNEILKAENLHMGDQMNKLKDEIVLLKAAKNFQMTNLVSCNESGGRSRISGIICHCVCFTNIFSI</sequence>
<evidence type="ECO:0000256" key="1">
    <source>
        <dbReference type="ARBA" id="ARBA00022723"/>
    </source>
</evidence>
<comment type="caution">
    <text evidence="7">The sequence shown here is derived from an EMBL/GenBank/DDBJ whole genome shotgun (WGS) entry which is preliminary data.</text>
</comment>
<keyword evidence="2 4" id="KW-0863">Zinc-finger</keyword>
<dbReference type="Proteomes" id="UP001443914">
    <property type="component" value="Unassembled WGS sequence"/>
</dbReference>
<evidence type="ECO:0000256" key="4">
    <source>
        <dbReference type="PROSITE-ProRule" id="PRU01343"/>
    </source>
</evidence>
<accession>A0AAW1GXU1</accession>
<evidence type="ECO:0000256" key="2">
    <source>
        <dbReference type="ARBA" id="ARBA00022771"/>
    </source>
</evidence>
<dbReference type="AlphaFoldDB" id="A0AAW1GXU1"/>
<feature type="coiled-coil region" evidence="5">
    <location>
        <begin position="58"/>
        <end position="92"/>
    </location>
</feature>
<evidence type="ECO:0000256" key="5">
    <source>
        <dbReference type="SAM" id="Coils"/>
    </source>
</evidence>
<evidence type="ECO:0000259" key="6">
    <source>
        <dbReference type="PROSITE" id="PS51999"/>
    </source>
</evidence>
<keyword evidence="1" id="KW-0479">Metal-binding</keyword>
<feature type="non-terminal residue" evidence="7">
    <location>
        <position position="1"/>
    </location>
</feature>
<name>A0AAW1GXU1_SAPOF</name>
<dbReference type="EMBL" id="JBDFQZ010000013">
    <property type="protein sequence ID" value="KAK9667659.1"/>
    <property type="molecule type" value="Genomic_DNA"/>
</dbReference>
<reference evidence="7" key="1">
    <citation type="submission" date="2024-03" db="EMBL/GenBank/DDBJ databases">
        <title>WGS assembly of Saponaria officinalis var. Norfolk2.</title>
        <authorList>
            <person name="Jenkins J."/>
            <person name="Shu S."/>
            <person name="Grimwood J."/>
            <person name="Barry K."/>
            <person name="Goodstein D."/>
            <person name="Schmutz J."/>
            <person name="Leebens-Mack J."/>
            <person name="Osbourn A."/>
        </authorList>
    </citation>
    <scope>NUCLEOTIDE SEQUENCE [LARGE SCALE GENOMIC DNA]</scope>
    <source>
        <strain evidence="7">JIC</strain>
    </source>
</reference>
<feature type="domain" description="GRF-type" evidence="6">
    <location>
        <begin position="1"/>
        <end position="49"/>
    </location>
</feature>
<evidence type="ECO:0000313" key="8">
    <source>
        <dbReference type="Proteomes" id="UP001443914"/>
    </source>
</evidence>
<protein>
    <recommendedName>
        <fullName evidence="6">GRF-type domain-containing protein</fullName>
    </recommendedName>
</protein>
<dbReference type="GO" id="GO:0008270">
    <property type="term" value="F:zinc ion binding"/>
    <property type="evidence" value="ECO:0007669"/>
    <property type="project" value="UniProtKB-KW"/>
</dbReference>
<gene>
    <name evidence="7" type="ORF">RND81_13G003000</name>
</gene>
<dbReference type="PANTHER" id="PTHR33248">
    <property type="entry name" value="ZINC ION-BINDING PROTEIN"/>
    <property type="match status" value="1"/>
</dbReference>
<keyword evidence="3" id="KW-0862">Zinc</keyword>
<dbReference type="PROSITE" id="PS51999">
    <property type="entry name" value="ZF_GRF"/>
    <property type="match status" value="1"/>
</dbReference>
<evidence type="ECO:0000256" key="3">
    <source>
        <dbReference type="ARBA" id="ARBA00022833"/>
    </source>
</evidence>
<organism evidence="7 8">
    <name type="scientific">Saponaria officinalis</name>
    <name type="common">Common soapwort</name>
    <name type="synonym">Lychnis saponaria</name>
    <dbReference type="NCBI Taxonomy" id="3572"/>
    <lineage>
        <taxon>Eukaryota</taxon>
        <taxon>Viridiplantae</taxon>
        <taxon>Streptophyta</taxon>
        <taxon>Embryophyta</taxon>
        <taxon>Tracheophyta</taxon>
        <taxon>Spermatophyta</taxon>
        <taxon>Magnoliopsida</taxon>
        <taxon>eudicotyledons</taxon>
        <taxon>Gunneridae</taxon>
        <taxon>Pentapetalae</taxon>
        <taxon>Caryophyllales</taxon>
        <taxon>Caryophyllaceae</taxon>
        <taxon>Caryophylleae</taxon>
        <taxon>Saponaria</taxon>
    </lineage>
</organism>
<keyword evidence="8" id="KW-1185">Reference proteome</keyword>
<dbReference type="InterPro" id="IPR010666">
    <property type="entry name" value="Znf_GRF"/>
</dbReference>